<feature type="domain" description="Trimeric autotransporter adhesin YadA-like head" evidence="12">
    <location>
        <begin position="435"/>
        <end position="461"/>
    </location>
</feature>
<organism evidence="14 15">
    <name type="scientific">Escherichia coli DEC2D</name>
    <dbReference type="NCBI Taxonomy" id="868141"/>
    <lineage>
        <taxon>Bacteria</taxon>
        <taxon>Pseudomonadati</taxon>
        <taxon>Pseudomonadota</taxon>
        <taxon>Gammaproteobacteria</taxon>
        <taxon>Enterobacterales</taxon>
        <taxon>Enterobacteriaceae</taxon>
        <taxon>Escherichia</taxon>
    </lineage>
</organism>
<comment type="subcellular location">
    <subcellularLocation>
        <location evidence="2">Cell outer membrane</location>
    </subcellularLocation>
    <subcellularLocation>
        <location evidence="1">Cell surface</location>
    </subcellularLocation>
</comment>
<dbReference type="Gene3D" id="1.20.5.170">
    <property type="match status" value="4"/>
</dbReference>
<dbReference type="AlphaFoldDB" id="A0A828U2L7"/>
<dbReference type="Gene3D" id="1.20.5.2280">
    <property type="match status" value="1"/>
</dbReference>
<feature type="domain" description="Trimeric autotransporter adhesin YadA-like stalk" evidence="13">
    <location>
        <begin position="506"/>
        <end position="545"/>
    </location>
</feature>
<keyword evidence="6" id="KW-0812">Transmembrane</keyword>
<feature type="domain" description="Trimeric autotransporter adhesin YadA-like stalk" evidence="13">
    <location>
        <begin position="33"/>
        <end position="62"/>
    </location>
</feature>
<comment type="caution">
    <text evidence="14">The sequence shown here is derived from an EMBL/GenBank/DDBJ whole genome shotgun (WGS) entry which is preliminary data.</text>
</comment>
<protein>
    <submittedName>
        <fullName evidence="14">Putative inner membrane protein</fullName>
    </submittedName>
</protein>
<dbReference type="EMBL" id="AIFC01000036">
    <property type="protein sequence ID" value="EHU39886.1"/>
    <property type="molecule type" value="Genomic_DNA"/>
</dbReference>
<dbReference type="InterPro" id="IPR005594">
    <property type="entry name" value="YadA_C"/>
</dbReference>
<reference evidence="14 15" key="1">
    <citation type="journal article" date="2012" name="J. Bacteriol.">
        <title>Draft Genome Sequences of the Diarrheagenic Escherichia coli Collection.</title>
        <authorList>
            <person name="Hazen T.H."/>
            <person name="Sahl J.W."/>
            <person name="Redman J.C."/>
            <person name="Morris C.R."/>
            <person name="Daugherty S.C."/>
            <person name="Chibucos M.C."/>
            <person name="Sengamalay N.A."/>
            <person name="Fraser-Liggett C.M."/>
            <person name="Steinsland H."/>
            <person name="Whittam T.S."/>
            <person name="Whittam B."/>
            <person name="Manning S.D."/>
            <person name="Rasko D.A."/>
        </authorList>
    </citation>
    <scope>NUCLEOTIDE SEQUENCE [LARGE SCALE GENOMIC DNA]</scope>
    <source>
        <strain evidence="14 15">DEC2D</strain>
    </source>
</reference>
<evidence type="ECO:0000313" key="14">
    <source>
        <dbReference type="EMBL" id="EHU39886.1"/>
    </source>
</evidence>
<keyword evidence="7" id="KW-0732">Signal</keyword>
<keyword evidence="10" id="KW-0998">Cell outer membrane</keyword>
<dbReference type="InterPro" id="IPR008635">
    <property type="entry name" value="Coiled_stalk_dom"/>
</dbReference>
<evidence type="ECO:0000256" key="1">
    <source>
        <dbReference type="ARBA" id="ARBA00004241"/>
    </source>
</evidence>
<dbReference type="InterPro" id="IPR008640">
    <property type="entry name" value="Adhesin_Head_dom"/>
</dbReference>
<dbReference type="Pfam" id="PF03895">
    <property type="entry name" value="YadA_anchor"/>
    <property type="match status" value="1"/>
</dbReference>
<gene>
    <name evidence="14" type="ORF">ECDEC2D_4222</name>
</gene>
<feature type="domain" description="Trimeric autotransporter adhesin YadA-like stalk" evidence="13">
    <location>
        <begin position="763"/>
        <end position="786"/>
    </location>
</feature>
<feature type="domain" description="Trimeric autotransporter adhesin YadA-like head" evidence="12">
    <location>
        <begin position="407"/>
        <end position="433"/>
    </location>
</feature>
<name>A0A828U2L7_ECOLX</name>
<dbReference type="SUPFAM" id="SSF54523">
    <property type="entry name" value="Pili subunits"/>
    <property type="match status" value="1"/>
</dbReference>
<evidence type="ECO:0000256" key="9">
    <source>
        <dbReference type="ARBA" id="ARBA00023136"/>
    </source>
</evidence>
<dbReference type="Gene3D" id="2.60.40.4050">
    <property type="match status" value="2"/>
</dbReference>
<dbReference type="Gene3D" id="3.30.1300.30">
    <property type="entry name" value="GSPII I/J protein-like"/>
    <property type="match status" value="1"/>
</dbReference>
<dbReference type="Gene3D" id="4.10.80.270">
    <property type="match status" value="4"/>
</dbReference>
<feature type="domain" description="Trimeric autotransporter adhesin YadA-like stalk" evidence="13">
    <location>
        <begin position="136"/>
        <end position="177"/>
    </location>
</feature>
<proteinExistence type="inferred from homology"/>
<dbReference type="RefSeq" id="WP_001339900.1">
    <property type="nucleotide sequence ID" value="NZ_AIFC01000036.1"/>
</dbReference>
<evidence type="ECO:0000256" key="2">
    <source>
        <dbReference type="ARBA" id="ARBA00004442"/>
    </source>
</evidence>
<evidence type="ECO:0000256" key="5">
    <source>
        <dbReference type="ARBA" id="ARBA00022452"/>
    </source>
</evidence>
<dbReference type="InterPro" id="IPR045584">
    <property type="entry name" value="Pilin-like"/>
</dbReference>
<dbReference type="Gene3D" id="2.150.10.10">
    <property type="entry name" value="Serralysin-like metalloprotease, C-terminal"/>
    <property type="match status" value="2"/>
</dbReference>
<feature type="domain" description="Trimeric autotransporter adhesin YadA-like stalk" evidence="13">
    <location>
        <begin position="240"/>
        <end position="282"/>
    </location>
</feature>
<evidence type="ECO:0000256" key="7">
    <source>
        <dbReference type="ARBA" id="ARBA00022729"/>
    </source>
</evidence>
<dbReference type="GO" id="GO:0009279">
    <property type="term" value="C:cell outer membrane"/>
    <property type="evidence" value="ECO:0007669"/>
    <property type="project" value="UniProtKB-SubCell"/>
</dbReference>
<evidence type="ECO:0000256" key="6">
    <source>
        <dbReference type="ARBA" id="ARBA00022692"/>
    </source>
</evidence>
<keyword evidence="9" id="KW-0472">Membrane</keyword>
<feature type="domain" description="Trimeric autotransporter adhesin YadA-like stalk" evidence="13">
    <location>
        <begin position="816"/>
        <end position="848"/>
    </location>
</feature>
<feature type="domain" description="Trimeric autotransporter adhesin YadA-like stalk" evidence="13">
    <location>
        <begin position="336"/>
        <end position="377"/>
    </location>
</feature>
<evidence type="ECO:0000256" key="10">
    <source>
        <dbReference type="ARBA" id="ARBA00023237"/>
    </source>
</evidence>
<dbReference type="SUPFAM" id="SSF101967">
    <property type="entry name" value="Adhesin YadA, collagen-binding domain"/>
    <property type="match status" value="7"/>
</dbReference>
<sequence length="938" mass="95316">MDDALSGIDNNTLQWNKTAGAFSANHGANATNKITNVAKGTVSATRTDVVNGSQLYDLQQDALLWNGTAFSAAHGSEATSKITNDNVATNTTNIATNTTNITNLTDTVNNLGEDALKWDDAAGAFTAAHGTNATNKISNVQAGIVSSDSTDAINGSQLYGLADSFTSYLGGGADISDTGVLTGPTYSIGGTDYTNVGDALAAINTSFSDSLGDALLWDATANDGAGAFSAGRGVDNTASKITNVANGAISATSSDAINGSQLYTTNKYIADALGGDAEVNADGTITAPTYTIANTDYNNVGEALDALDENALLWDATANNGEGAYNASHDGKASIITNVADGNIGEGSTDAINGSQLFNTNMLIQQNSEVINQLAGNTSETYIEENGAGINYVRTNDTGLTFTDASAAGIGSTAVGYNTVAKGDNSVAMGYNSFAEGHSSVAIGQGSYSGVETSIALGSESVSSRVIVKGSRNTSVSEEGVVIGYDTTDGELLGALSIGDDGKYRQIINVADGSEAHDAVTVRQLQNAIGAVATTPTKYYHANSTAEDSLAVGEDSLAMGAKTIVNGNAGIGIGLNTLVLADAINGIAIGSNARANHADSIAMGNGSQTTRGAQTNYTAYNMDAPQNSVGEFSVGSEDGQRQITNVAAGSADTDAVNVGQLKVTDAQVSQNTQSITNLNTQVTNLDTRVTNIENGIGDIVTTGSTKYFKTNTDGVDANAQGKDSVAIGSGSIAAADNSVALGTGSVANEENTISVGSSTNQRRITNVAAGVNATDAVNVSQLKSSEAGGVRYDTKADGSIDYSNITLGGGNGGTTRISNVSAGVNNNDAVNYAQLKQSVQETKQYTDQRMVEMDNKLSKTESKLSGGIASAMAMTGLPQAYTPGASMASIGGGTYNGESAVALGVSMVSANGRWVYKLQGSTNSQGEYSAALGAGIQW</sequence>
<evidence type="ECO:0000259" key="12">
    <source>
        <dbReference type="Pfam" id="PF05658"/>
    </source>
</evidence>
<dbReference type="Proteomes" id="UP000005272">
    <property type="component" value="Unassembled WGS sequence"/>
</dbReference>
<evidence type="ECO:0000259" key="11">
    <source>
        <dbReference type="Pfam" id="PF03895"/>
    </source>
</evidence>
<dbReference type="Pfam" id="PF05658">
    <property type="entry name" value="YadA_head"/>
    <property type="match status" value="4"/>
</dbReference>
<feature type="domain" description="Trimeric autotransporter adhesin YadA-like C-terminal membrane anchor" evidence="11">
    <location>
        <begin position="878"/>
        <end position="938"/>
    </location>
</feature>
<keyword evidence="4" id="KW-0813">Transport</keyword>
<dbReference type="InterPro" id="IPR011049">
    <property type="entry name" value="Serralysin-like_metalloprot_C"/>
</dbReference>
<evidence type="ECO:0000259" key="13">
    <source>
        <dbReference type="Pfam" id="PF05662"/>
    </source>
</evidence>
<dbReference type="Gene3D" id="6.10.250.2040">
    <property type="match status" value="1"/>
</dbReference>
<evidence type="ECO:0000313" key="15">
    <source>
        <dbReference type="Proteomes" id="UP000005272"/>
    </source>
</evidence>
<dbReference type="Pfam" id="PF05662">
    <property type="entry name" value="YadA_stalk"/>
    <property type="match status" value="8"/>
</dbReference>
<keyword evidence="5" id="KW-1134">Transmembrane beta strand</keyword>
<dbReference type="GO" id="GO:0015031">
    <property type="term" value="P:protein transport"/>
    <property type="evidence" value="ECO:0007669"/>
    <property type="project" value="UniProtKB-KW"/>
</dbReference>
<accession>A0A828U2L7</accession>
<evidence type="ECO:0000256" key="4">
    <source>
        <dbReference type="ARBA" id="ARBA00022448"/>
    </source>
</evidence>
<evidence type="ECO:0000256" key="3">
    <source>
        <dbReference type="ARBA" id="ARBA00005848"/>
    </source>
</evidence>
<comment type="similarity">
    <text evidence="3">Belongs to the autotransporter-2 (AT-2) (TC 1.B.40) family.</text>
</comment>
<feature type="domain" description="Trimeric autotransporter adhesin YadA-like stalk" evidence="13">
    <location>
        <begin position="642"/>
        <end position="682"/>
    </location>
</feature>
<dbReference type="Gene3D" id="6.10.250.2030">
    <property type="match status" value="1"/>
</dbReference>
<evidence type="ECO:0000256" key="8">
    <source>
        <dbReference type="ARBA" id="ARBA00022927"/>
    </source>
</evidence>
<feature type="domain" description="Trimeric autotransporter adhesin YadA-like head" evidence="12">
    <location>
        <begin position="581"/>
        <end position="607"/>
    </location>
</feature>
<feature type="domain" description="Trimeric autotransporter adhesin YadA-like head" evidence="12">
    <location>
        <begin position="719"/>
        <end position="745"/>
    </location>
</feature>
<keyword evidence="8" id="KW-0653">Protein transport</keyword>
<dbReference type="GO" id="GO:0009986">
    <property type="term" value="C:cell surface"/>
    <property type="evidence" value="ECO:0007669"/>
    <property type="project" value="UniProtKB-SubCell"/>
</dbReference>